<dbReference type="PANTHER" id="PTHR33018:SF31">
    <property type="entry name" value="TRANSPOSASE, PTTA_EN_SPM, PLANT"/>
    <property type="match status" value="1"/>
</dbReference>
<dbReference type="InterPro" id="IPR058352">
    <property type="entry name" value="DUF8039"/>
</dbReference>
<accession>A0A5D3CIW3</accession>
<evidence type="ECO:0000259" key="1">
    <source>
        <dbReference type="Pfam" id="PF26133"/>
    </source>
</evidence>
<reference evidence="2 3" key="1">
    <citation type="submission" date="2019-08" db="EMBL/GenBank/DDBJ databases">
        <title>Draft genome sequences of two oriental melons (Cucumis melo L. var makuwa).</title>
        <authorList>
            <person name="Kwon S.-Y."/>
        </authorList>
    </citation>
    <scope>NUCLEOTIDE SEQUENCE [LARGE SCALE GENOMIC DNA]</scope>
    <source>
        <strain evidence="3">cv. Chang Bougi</strain>
        <tissue evidence="2">Leaf</tissue>
    </source>
</reference>
<comment type="caution">
    <text evidence="2">The sequence shown here is derived from an EMBL/GenBank/DDBJ whole genome shotgun (WGS) entry which is preliminary data.</text>
</comment>
<sequence length="419" mass="47794">MVLSDIHDLPEERKAISNKPAAESENLNVNSLLPSRDKDELECLKFPPPNYPAIDLFDWEMFVSLFMSKDFLKRSNMQKERHKNYKYNHRTSRKGYANLGEELKIKGKLPPSIDRAALWKHARVGKDGEFMNKEVEEILGKIDKLQKDVDKTYSVSDDILTQALGTSEHRGRVRGVGGLITSSFYFHKHIPSQPRETHTTVDVDANWKKEKSQILSEYSQMAKKMLKLKSLKRTRETSLDAHSGCNQNISEKQFISTSIHHTKKINLGRPCSLAVGKVDNIVATGTVFERISTGEIVYGVRLGEGDVRVLIELACDSHSLLPIPIVESIYSIHDAIGSHVPWPKYLIVIEEQKNTSSKKSRELEALKGTKSKMNELKLPTTIRFVLRHVEKDMKDEYLTIPIDTQEIFGYSFNVNVMER</sequence>
<dbReference type="PANTHER" id="PTHR33018">
    <property type="entry name" value="OS10G0338966 PROTEIN-RELATED"/>
    <property type="match status" value="1"/>
</dbReference>
<feature type="domain" description="DUF8039" evidence="1">
    <location>
        <begin position="263"/>
        <end position="350"/>
    </location>
</feature>
<evidence type="ECO:0000313" key="2">
    <source>
        <dbReference type="EMBL" id="TYK11863.1"/>
    </source>
</evidence>
<evidence type="ECO:0000313" key="3">
    <source>
        <dbReference type="Proteomes" id="UP000321947"/>
    </source>
</evidence>
<dbReference type="Proteomes" id="UP000321947">
    <property type="component" value="Unassembled WGS sequence"/>
</dbReference>
<dbReference type="AlphaFoldDB" id="A0A5D3CIW3"/>
<dbReference type="Pfam" id="PF03004">
    <property type="entry name" value="Transposase_24"/>
    <property type="match status" value="1"/>
</dbReference>
<proteinExistence type="predicted"/>
<gene>
    <name evidence="2" type="ORF">E5676_scaffold177G00110</name>
</gene>
<dbReference type="InterPro" id="IPR004252">
    <property type="entry name" value="Probable_transposase_24"/>
</dbReference>
<protein>
    <recommendedName>
        <fullName evidence="1">DUF8039 domain-containing protein</fullName>
    </recommendedName>
</protein>
<dbReference type="EMBL" id="SSTD01010378">
    <property type="protein sequence ID" value="TYK11863.1"/>
    <property type="molecule type" value="Genomic_DNA"/>
</dbReference>
<organism evidence="2 3">
    <name type="scientific">Cucumis melo var. makuwa</name>
    <name type="common">Oriental melon</name>
    <dbReference type="NCBI Taxonomy" id="1194695"/>
    <lineage>
        <taxon>Eukaryota</taxon>
        <taxon>Viridiplantae</taxon>
        <taxon>Streptophyta</taxon>
        <taxon>Embryophyta</taxon>
        <taxon>Tracheophyta</taxon>
        <taxon>Spermatophyta</taxon>
        <taxon>Magnoliopsida</taxon>
        <taxon>eudicotyledons</taxon>
        <taxon>Gunneridae</taxon>
        <taxon>Pentapetalae</taxon>
        <taxon>rosids</taxon>
        <taxon>fabids</taxon>
        <taxon>Cucurbitales</taxon>
        <taxon>Cucurbitaceae</taxon>
        <taxon>Benincaseae</taxon>
        <taxon>Cucumis</taxon>
    </lineage>
</organism>
<name>A0A5D3CIW3_CUCMM</name>
<dbReference type="Pfam" id="PF26133">
    <property type="entry name" value="DUF8039"/>
    <property type="match status" value="1"/>
</dbReference>